<dbReference type="EMBL" id="JAPMOS010000020">
    <property type="protein sequence ID" value="KAJ4459408.1"/>
    <property type="molecule type" value="Genomic_DNA"/>
</dbReference>
<feature type="compositionally biased region" description="Pro residues" evidence="10">
    <location>
        <begin position="397"/>
        <end position="409"/>
    </location>
</feature>
<evidence type="ECO:0000256" key="8">
    <source>
        <dbReference type="ARBA" id="ARBA00023286"/>
    </source>
</evidence>
<comment type="similarity">
    <text evidence="2">Belongs to the P2X receptor family.</text>
</comment>
<dbReference type="Proteomes" id="UP001141327">
    <property type="component" value="Unassembled WGS sequence"/>
</dbReference>
<dbReference type="Pfam" id="PF00864">
    <property type="entry name" value="P2X_receptor"/>
    <property type="match status" value="1"/>
</dbReference>
<accession>A0ABQ8UMA4</accession>
<evidence type="ECO:0000256" key="4">
    <source>
        <dbReference type="ARBA" id="ARBA00022692"/>
    </source>
</evidence>
<gene>
    <name evidence="12" type="ORF">PAPYR_4715</name>
</gene>
<keyword evidence="9" id="KW-0407">Ion channel</keyword>
<evidence type="ECO:0000256" key="2">
    <source>
        <dbReference type="ARBA" id="ARBA00009848"/>
    </source>
</evidence>
<keyword evidence="3" id="KW-0813">Transport</keyword>
<keyword evidence="8" id="KW-1071">Ligand-gated ion channel</keyword>
<keyword evidence="6" id="KW-0406">Ion transport</keyword>
<evidence type="ECO:0000256" key="11">
    <source>
        <dbReference type="SAM" id="Phobius"/>
    </source>
</evidence>
<evidence type="ECO:0000256" key="1">
    <source>
        <dbReference type="ARBA" id="ARBA00004308"/>
    </source>
</evidence>
<feature type="region of interest" description="Disordered" evidence="10">
    <location>
        <begin position="479"/>
        <end position="526"/>
    </location>
</feature>
<dbReference type="PANTHER" id="PTHR10125">
    <property type="entry name" value="P2X PURINOCEPTOR"/>
    <property type="match status" value="1"/>
</dbReference>
<feature type="transmembrane region" description="Helical" evidence="11">
    <location>
        <begin position="31"/>
        <end position="52"/>
    </location>
</feature>
<dbReference type="SMART" id="SM01388">
    <property type="entry name" value="Mob1_phocein"/>
    <property type="match status" value="1"/>
</dbReference>
<dbReference type="Pfam" id="PF03637">
    <property type="entry name" value="Mob1_phocein"/>
    <property type="match status" value="2"/>
</dbReference>
<feature type="transmembrane region" description="Helical" evidence="11">
    <location>
        <begin position="609"/>
        <end position="631"/>
    </location>
</feature>
<proteinExistence type="inferred from homology"/>
<feature type="compositionally biased region" description="Basic residues" evidence="10">
    <location>
        <begin position="497"/>
        <end position="510"/>
    </location>
</feature>
<evidence type="ECO:0000256" key="5">
    <source>
        <dbReference type="ARBA" id="ARBA00022989"/>
    </source>
</evidence>
<feature type="transmembrane region" description="Helical" evidence="11">
    <location>
        <begin position="339"/>
        <end position="357"/>
    </location>
</feature>
<evidence type="ECO:0000256" key="6">
    <source>
        <dbReference type="ARBA" id="ARBA00023065"/>
    </source>
</evidence>
<evidence type="ECO:0000313" key="13">
    <source>
        <dbReference type="Proteomes" id="UP001141327"/>
    </source>
</evidence>
<dbReference type="InterPro" id="IPR036703">
    <property type="entry name" value="MOB_kinase_act_sf"/>
</dbReference>
<keyword evidence="13" id="KW-1185">Reference proteome</keyword>
<feature type="transmembrane region" description="Helical" evidence="11">
    <location>
        <begin position="364"/>
        <end position="385"/>
    </location>
</feature>
<feature type="transmembrane region" description="Helical" evidence="11">
    <location>
        <begin position="569"/>
        <end position="597"/>
    </location>
</feature>
<feature type="compositionally biased region" description="Pro residues" evidence="10">
    <location>
        <begin position="418"/>
        <end position="431"/>
    </location>
</feature>
<dbReference type="Gene3D" id="2.60.490.10">
    <property type="entry name" value="atp-gated p2x4 ion channel domain"/>
    <property type="match status" value="1"/>
</dbReference>
<dbReference type="PANTHER" id="PTHR10125:SF31">
    <property type="entry name" value="P2X RECEPTOR E"/>
    <property type="match status" value="1"/>
</dbReference>
<dbReference type="SUPFAM" id="SSF101152">
    <property type="entry name" value="Mob1/phocein"/>
    <property type="match status" value="1"/>
</dbReference>
<evidence type="ECO:0000256" key="10">
    <source>
        <dbReference type="SAM" id="MobiDB-lite"/>
    </source>
</evidence>
<dbReference type="InterPro" id="IPR059116">
    <property type="entry name" value="P2X_receptor"/>
</dbReference>
<dbReference type="Gene3D" id="1.10.287.940">
    <property type="entry name" value="atp-gated p2x4 ion channel"/>
    <property type="match status" value="1"/>
</dbReference>
<keyword evidence="5 11" id="KW-1133">Transmembrane helix</keyword>
<dbReference type="InterPro" id="IPR005301">
    <property type="entry name" value="MOB_kinase_act_fam"/>
</dbReference>
<evidence type="ECO:0000256" key="9">
    <source>
        <dbReference type="ARBA" id="ARBA00023303"/>
    </source>
</evidence>
<evidence type="ECO:0000256" key="3">
    <source>
        <dbReference type="ARBA" id="ARBA00022448"/>
    </source>
</evidence>
<protein>
    <submittedName>
        <fullName evidence="12">P2X purinoceptor 5</fullName>
    </submittedName>
</protein>
<organism evidence="12 13">
    <name type="scientific">Paratrimastix pyriformis</name>
    <dbReference type="NCBI Taxonomy" id="342808"/>
    <lineage>
        <taxon>Eukaryota</taxon>
        <taxon>Metamonada</taxon>
        <taxon>Preaxostyla</taxon>
        <taxon>Paratrimastigidae</taxon>
        <taxon>Paratrimastix</taxon>
    </lineage>
</organism>
<feature type="compositionally biased region" description="Basic and acidic residues" evidence="10">
    <location>
        <begin position="514"/>
        <end position="526"/>
    </location>
</feature>
<dbReference type="InterPro" id="IPR027309">
    <property type="entry name" value="P2X_extracellular_dom_sf"/>
</dbReference>
<dbReference type="Gene3D" id="1.20.140.30">
    <property type="entry name" value="MOB kinase activator"/>
    <property type="match status" value="1"/>
</dbReference>
<name>A0ABQ8UMA4_9EUKA</name>
<sequence>MAKKRGPIKPIARCRIARTRFYNPRLLLWRWLFWAFLLLCVTGYYVWAFVFAHGYQSSDTPQGLTMAKVNYAGFLDPRHQLRHSNTADFDESGRPFWMEDADEDGIVMDAVDLVQPPKESDALFLTIGYQITTNQSRGSCESKPENVTDERCTPDGNGCQPGAPSSWGIQTGACGPNGHCMVRAWCPVEDPAGVIYPVHGLEKMTVFIRSTVRFPRWGVVSDNTRGTDGPTMGANLFTLGDILRAANSSIDEVAGQGCTIACRIEWDCNLDADISQCQPHLAFSRPAFLVDSAYTSLGVASSLPPQGRLMERRDLYRLFGLRLVFITGGVGRHWDLVPILLNVAGGLAFLAIGALVGKPIRNEASGMCLMVMTMMTMIFIPVSFLQRSGHGLASSPSQPPRADPAPAAPQQPEFTTRSPPPAPLPSTPPTSGPLLGTSDPASTPVFPWPPKSPEVIQTASPFEGWCWRRVVGMLPRRGREDGAARWGSNRHPSIGMSHHRGTARNYHRRGSSGGERHEIPLPSPKRSEYLEQPSASASSSHLIYYSITTITAIIAIIAITAITAITTAYILLIALAVVVSIPGGGTVDILLIIALAVVVSIPGGGTVDILLIIVLAVVVSIPGVGTVGILLREVRRMQSLTASECTNSRCPIMAAGARYEYRWHESGGGQVEKLSAPAYCLRLFDTIQRTLSAVGALFRRIFRVYAHIYCSHLSLFQRTGAEEELTSCFCAFYEAACVRNQCSSPCFTLCSSSFLMSAMAAAANCPVHPIQRAGADAGEDCRVVLRWGLT</sequence>
<comment type="caution">
    <text evidence="12">The sequence shown here is derived from an EMBL/GenBank/DDBJ whole genome shotgun (WGS) entry which is preliminary data.</text>
</comment>
<reference evidence="12" key="1">
    <citation type="journal article" date="2022" name="bioRxiv">
        <title>Genomics of Preaxostyla Flagellates Illuminates Evolutionary Transitions and the Path Towards Mitochondrial Loss.</title>
        <authorList>
            <person name="Novak L.V.F."/>
            <person name="Treitli S.C."/>
            <person name="Pyrih J."/>
            <person name="Halakuc P."/>
            <person name="Pipaliya S.V."/>
            <person name="Vacek V."/>
            <person name="Brzon O."/>
            <person name="Soukal P."/>
            <person name="Eme L."/>
            <person name="Dacks J.B."/>
            <person name="Karnkowska A."/>
            <person name="Elias M."/>
            <person name="Hampl V."/>
        </authorList>
    </citation>
    <scope>NUCLEOTIDE SEQUENCE</scope>
    <source>
        <strain evidence="12">RCP-MX</strain>
    </source>
</reference>
<evidence type="ECO:0000313" key="12">
    <source>
        <dbReference type="EMBL" id="KAJ4459408.1"/>
    </source>
</evidence>
<feature type="transmembrane region" description="Helical" evidence="11">
    <location>
        <begin position="542"/>
        <end position="562"/>
    </location>
</feature>
<feature type="region of interest" description="Disordered" evidence="10">
    <location>
        <begin position="390"/>
        <end position="452"/>
    </location>
</feature>
<keyword evidence="4 11" id="KW-0812">Transmembrane</keyword>
<evidence type="ECO:0000256" key="7">
    <source>
        <dbReference type="ARBA" id="ARBA00023136"/>
    </source>
</evidence>
<comment type="subcellular location">
    <subcellularLocation>
        <location evidence="1">Endomembrane system</location>
    </subcellularLocation>
</comment>
<keyword evidence="7 11" id="KW-0472">Membrane</keyword>